<dbReference type="Gene3D" id="2.130.10.10">
    <property type="entry name" value="YVTN repeat-like/Quinoprotein amine dehydrogenase"/>
    <property type="match status" value="1"/>
</dbReference>
<dbReference type="Pfam" id="PF00400">
    <property type="entry name" value="WD40"/>
    <property type="match status" value="1"/>
</dbReference>
<evidence type="ECO:0000256" key="2">
    <source>
        <dbReference type="ARBA" id="ARBA00022737"/>
    </source>
</evidence>
<comment type="caution">
    <text evidence="3">The sequence shown here is derived from an EMBL/GenBank/DDBJ whole genome shotgun (WGS) entry which is preliminary data.</text>
</comment>
<dbReference type="Proteomes" id="UP000436088">
    <property type="component" value="Unassembled WGS sequence"/>
</dbReference>
<dbReference type="InterPro" id="IPR040324">
    <property type="entry name" value="WDR44/Dgr2"/>
</dbReference>
<keyword evidence="4" id="KW-1185">Reference proteome</keyword>
<evidence type="ECO:0000313" key="4">
    <source>
        <dbReference type="Proteomes" id="UP000436088"/>
    </source>
</evidence>
<organism evidence="3 4">
    <name type="scientific">Hibiscus syriacus</name>
    <name type="common">Rose of Sharon</name>
    <dbReference type="NCBI Taxonomy" id="106335"/>
    <lineage>
        <taxon>Eukaryota</taxon>
        <taxon>Viridiplantae</taxon>
        <taxon>Streptophyta</taxon>
        <taxon>Embryophyta</taxon>
        <taxon>Tracheophyta</taxon>
        <taxon>Spermatophyta</taxon>
        <taxon>Magnoliopsida</taxon>
        <taxon>eudicotyledons</taxon>
        <taxon>Gunneridae</taxon>
        <taxon>Pentapetalae</taxon>
        <taxon>rosids</taxon>
        <taxon>malvids</taxon>
        <taxon>Malvales</taxon>
        <taxon>Malvaceae</taxon>
        <taxon>Malvoideae</taxon>
        <taxon>Hibiscus</taxon>
    </lineage>
</organism>
<dbReference type="InterPro" id="IPR036322">
    <property type="entry name" value="WD40_repeat_dom_sf"/>
</dbReference>
<proteinExistence type="predicted"/>
<keyword evidence="2" id="KW-0677">Repeat</keyword>
<dbReference type="AlphaFoldDB" id="A0A6A2WPF9"/>
<sequence length="166" mass="18530">MVLSLPLIKDYLSFYVEVTCVQFNPVDDNYFISGSIDGKVGIVGSMTGSCQFYNVADNRLQLDVHIYLTGKKRSPCKRITGLQFLPQDSSKVMVTCDDSQVRILQGLNVICKYTGARNGGNQAFASLTPDGKHIVSTCEYENVYVWNCVDQDEQSRPHAKDVRSCK</sequence>
<dbReference type="InterPro" id="IPR001680">
    <property type="entry name" value="WD40_rpt"/>
</dbReference>
<dbReference type="SMART" id="SM00320">
    <property type="entry name" value="WD40"/>
    <property type="match status" value="3"/>
</dbReference>
<gene>
    <name evidence="3" type="ORF">F3Y22_tig00116984pilonHSYRG00096</name>
</gene>
<dbReference type="PANTHER" id="PTHR14221:SF57">
    <property type="entry name" value="TRANSDUCIN_WD40 REPEAT-LIKE SUPERFAMILY PROTEIN"/>
    <property type="match status" value="1"/>
</dbReference>
<name>A0A6A2WPF9_HIBSY</name>
<dbReference type="EMBL" id="VEPZ02001756">
    <property type="protein sequence ID" value="KAE8657645.1"/>
    <property type="molecule type" value="Genomic_DNA"/>
</dbReference>
<evidence type="ECO:0000313" key="3">
    <source>
        <dbReference type="EMBL" id="KAE8657645.1"/>
    </source>
</evidence>
<accession>A0A6A2WPF9</accession>
<reference evidence="3" key="1">
    <citation type="submission" date="2019-09" db="EMBL/GenBank/DDBJ databases">
        <title>Draft genome information of white flower Hibiscus syriacus.</title>
        <authorList>
            <person name="Kim Y.-M."/>
        </authorList>
    </citation>
    <scope>NUCLEOTIDE SEQUENCE [LARGE SCALE GENOMIC DNA]</scope>
    <source>
        <strain evidence="3">YM2019G1</strain>
    </source>
</reference>
<dbReference type="PANTHER" id="PTHR14221">
    <property type="entry name" value="WD REPEAT DOMAIN 44"/>
    <property type="match status" value="1"/>
</dbReference>
<protein>
    <submittedName>
        <fullName evidence="3">Uncharacterized protein</fullName>
    </submittedName>
</protein>
<keyword evidence="1" id="KW-0853">WD repeat</keyword>
<evidence type="ECO:0000256" key="1">
    <source>
        <dbReference type="ARBA" id="ARBA00022574"/>
    </source>
</evidence>
<dbReference type="SUPFAM" id="SSF50978">
    <property type="entry name" value="WD40 repeat-like"/>
    <property type="match status" value="1"/>
</dbReference>
<dbReference type="InterPro" id="IPR015943">
    <property type="entry name" value="WD40/YVTN_repeat-like_dom_sf"/>
</dbReference>